<dbReference type="InterPro" id="IPR012340">
    <property type="entry name" value="NA-bd_OB-fold"/>
</dbReference>
<evidence type="ECO:0008006" key="3">
    <source>
        <dbReference type="Google" id="ProtNLM"/>
    </source>
</evidence>
<comment type="caution">
    <text evidence="1">The sequence shown here is derived from an EMBL/GenBank/DDBJ whole genome shotgun (WGS) entry which is preliminary data.</text>
</comment>
<accession>A0ABD1B6I6</accession>
<proteinExistence type="predicted"/>
<dbReference type="EMBL" id="JBANAX010000314">
    <property type="protein sequence ID" value="KAL1214399.1"/>
    <property type="molecule type" value="Genomic_DNA"/>
</dbReference>
<dbReference type="CDD" id="cd04481">
    <property type="entry name" value="RPA1_DBD_B_like"/>
    <property type="match status" value="1"/>
</dbReference>
<dbReference type="SUPFAM" id="SSF50249">
    <property type="entry name" value="Nucleic acid-binding proteins"/>
    <property type="match status" value="1"/>
</dbReference>
<name>A0ABD1B6I6_CARAN</name>
<evidence type="ECO:0000313" key="2">
    <source>
        <dbReference type="Proteomes" id="UP001558713"/>
    </source>
</evidence>
<dbReference type="Proteomes" id="UP001558713">
    <property type="component" value="Unassembled WGS sequence"/>
</dbReference>
<reference evidence="1 2" key="1">
    <citation type="submission" date="2024-04" db="EMBL/GenBank/DDBJ databases">
        <title>Genome assembly C_amara_ONT_v2.</title>
        <authorList>
            <person name="Yant L."/>
            <person name="Moore C."/>
            <person name="Slenker M."/>
        </authorList>
    </citation>
    <scope>NUCLEOTIDE SEQUENCE [LARGE SCALE GENOMIC DNA]</scope>
    <source>
        <tissue evidence="1">Leaf</tissue>
    </source>
</reference>
<dbReference type="Gene3D" id="2.40.50.140">
    <property type="entry name" value="Nucleic acid-binding proteins"/>
    <property type="match status" value="1"/>
</dbReference>
<protein>
    <recommendedName>
        <fullName evidence="3">Replication protein A OB domain-containing protein</fullName>
    </recommendedName>
</protein>
<gene>
    <name evidence="1" type="ORF">V5N11_016065</name>
</gene>
<sequence length="128" mass="14383">MYRTTSHPYRIGFLPHTKIRNCDDLPAHLDGFNPVKFLEILDGTLNDDYLVDVIGQLMSITHAEDVPVNGKDTKRVSVELRDENDVRLPVVLWGSFAEYISANVQTAPGSVVICVIKYGKIKVWKGIL</sequence>
<evidence type="ECO:0000313" key="1">
    <source>
        <dbReference type="EMBL" id="KAL1214399.1"/>
    </source>
</evidence>
<dbReference type="AlphaFoldDB" id="A0ABD1B6I6"/>
<organism evidence="1 2">
    <name type="scientific">Cardamine amara subsp. amara</name>
    <dbReference type="NCBI Taxonomy" id="228776"/>
    <lineage>
        <taxon>Eukaryota</taxon>
        <taxon>Viridiplantae</taxon>
        <taxon>Streptophyta</taxon>
        <taxon>Embryophyta</taxon>
        <taxon>Tracheophyta</taxon>
        <taxon>Spermatophyta</taxon>
        <taxon>Magnoliopsida</taxon>
        <taxon>eudicotyledons</taxon>
        <taxon>Gunneridae</taxon>
        <taxon>Pentapetalae</taxon>
        <taxon>rosids</taxon>
        <taxon>malvids</taxon>
        <taxon>Brassicales</taxon>
        <taxon>Brassicaceae</taxon>
        <taxon>Cardamineae</taxon>
        <taxon>Cardamine</taxon>
    </lineage>
</organism>
<keyword evidence="2" id="KW-1185">Reference proteome</keyword>